<dbReference type="PANTHER" id="PTHR11228">
    <property type="entry name" value="RADICAL SAM DOMAIN PROTEIN"/>
    <property type="match status" value="1"/>
</dbReference>
<dbReference type="InterPro" id="IPR007197">
    <property type="entry name" value="rSAM"/>
</dbReference>
<organism evidence="6">
    <name type="scientific">Staphylococcus hyicus</name>
    <dbReference type="NCBI Taxonomy" id="1284"/>
    <lineage>
        <taxon>Bacteria</taxon>
        <taxon>Bacillati</taxon>
        <taxon>Bacillota</taxon>
        <taxon>Bacilli</taxon>
        <taxon>Bacillales</taxon>
        <taxon>Staphylococcaceae</taxon>
        <taxon>Staphylococcus</taxon>
    </lineage>
</organism>
<evidence type="ECO:0000313" key="6">
    <source>
        <dbReference type="EMBL" id="ASL69764.1"/>
    </source>
</evidence>
<evidence type="ECO:0000256" key="4">
    <source>
        <dbReference type="ARBA" id="ARBA00023014"/>
    </source>
</evidence>
<dbReference type="SFLD" id="SFLDG01067">
    <property type="entry name" value="SPASM/twitch_domain_containing"/>
    <property type="match status" value="1"/>
</dbReference>
<dbReference type="PROSITE" id="PS51918">
    <property type="entry name" value="RADICAL_SAM"/>
    <property type="match status" value="1"/>
</dbReference>
<dbReference type="CDD" id="cd01335">
    <property type="entry name" value="Radical_SAM"/>
    <property type="match status" value="1"/>
</dbReference>
<keyword evidence="1" id="KW-0949">S-adenosyl-L-methionine</keyword>
<dbReference type="EMBL" id="KY887472">
    <property type="protein sequence ID" value="ASL69764.1"/>
    <property type="molecule type" value="Genomic_DNA"/>
</dbReference>
<dbReference type="SFLD" id="SFLDG01386">
    <property type="entry name" value="main_SPASM_domain-containing"/>
    <property type="match status" value="1"/>
</dbReference>
<keyword evidence="3" id="KW-0408">Iron</keyword>
<dbReference type="Pfam" id="PF04055">
    <property type="entry name" value="Radical_SAM"/>
    <property type="match status" value="1"/>
</dbReference>
<dbReference type="SMR" id="A0A221C8V3"/>
<dbReference type="Pfam" id="PF13186">
    <property type="entry name" value="SPASM"/>
    <property type="match status" value="1"/>
</dbReference>
<dbReference type="PANTHER" id="PTHR11228:SF7">
    <property type="entry name" value="PQQA PEPTIDE CYCLASE"/>
    <property type="match status" value="1"/>
</dbReference>
<gene>
    <name evidence="6" type="primary">hycA</name>
</gene>
<sequence>MQRYIKFNENVRLHQLPEGGVIEMSFRDTKFDILEFEYLDLNSSAFEACTYFDGSKKIIDIIQEMCIKYDCELKDHINWYSNLIKDLYSKKLVELTQNNNTGPINLTGSKEYITPLHTTFEITHKCNLECKHCYLESSPSVKDTLSFNEFKKIADEMYNKGVLTCEITGGETFVHQNAKEIIEYALNKFHKVGILTNATILREDVLDLLTKYKDKIIVGISLDSVDPKVHNEFRQHPKAHQLTCKNIKRLVDRGIFVRVGMSIYEDNMWEIKEMAKLVRELGAQAFAYNWIDDFGRGKSIDEVKLNKQNDISFKEFEVNVLKENKDIIPLIPINENKANNCGAGWRSIVMDPNGNVRPCALFPKEFKIGNLKDSSYEKVFSSDIVNKLWKLQSPQSSSLCSKECPFSDYCTGCYLKGLNTNKNHRKENCDWVIEQKLEPLMENI</sequence>
<dbReference type="InterPro" id="IPR023885">
    <property type="entry name" value="4Fe4S-binding_SPASM_dom"/>
</dbReference>
<feature type="domain" description="Radical SAM core" evidence="5">
    <location>
        <begin position="112"/>
        <end position="334"/>
    </location>
</feature>
<reference evidence="6" key="1">
    <citation type="journal article" date="2017" name="Int. J. Antimicrob. Agents">
        <title>Hyicin 4244, the first sactibiotic described in staphylococci, exhibits an anti- staphylococcal biofilm activity.</title>
        <authorList>
            <person name="Duarte A.F.S."/>
            <person name="Ceotto-Vigoder H."/>
            <person name="Barrias E.S."/>
            <person name="Souto-Padron T.C.B.S."/>
            <person name="Nes I.F."/>
            <person name="Bastos M.D.C.F."/>
        </authorList>
    </citation>
    <scope>NUCLEOTIDE SEQUENCE</scope>
    <source>
        <strain evidence="6">4244</strain>
    </source>
</reference>
<dbReference type="GO" id="GO:0051536">
    <property type="term" value="F:iron-sulfur cluster binding"/>
    <property type="evidence" value="ECO:0007669"/>
    <property type="project" value="UniProtKB-KW"/>
</dbReference>
<dbReference type="SFLD" id="SFLDS00029">
    <property type="entry name" value="Radical_SAM"/>
    <property type="match status" value="1"/>
</dbReference>
<evidence type="ECO:0000259" key="5">
    <source>
        <dbReference type="PROSITE" id="PS51918"/>
    </source>
</evidence>
<accession>A0A221C8V3</accession>
<evidence type="ECO:0000256" key="2">
    <source>
        <dbReference type="ARBA" id="ARBA00022723"/>
    </source>
</evidence>
<dbReference type="SMART" id="SM00729">
    <property type="entry name" value="Elp3"/>
    <property type="match status" value="1"/>
</dbReference>
<dbReference type="NCBIfam" id="TIGR04085">
    <property type="entry name" value="rSAM_more_4Fe4S"/>
    <property type="match status" value="1"/>
</dbReference>
<protein>
    <submittedName>
        <fullName evidence="6">HycA</fullName>
    </submittedName>
</protein>
<dbReference type="Gene3D" id="3.20.20.70">
    <property type="entry name" value="Aldolase class I"/>
    <property type="match status" value="1"/>
</dbReference>
<dbReference type="SUPFAM" id="SSF102114">
    <property type="entry name" value="Radical SAM enzymes"/>
    <property type="match status" value="1"/>
</dbReference>
<dbReference type="AlphaFoldDB" id="A0A221C8V3"/>
<keyword evidence="4" id="KW-0411">Iron-sulfur</keyword>
<dbReference type="GO" id="GO:0003824">
    <property type="term" value="F:catalytic activity"/>
    <property type="evidence" value="ECO:0007669"/>
    <property type="project" value="InterPro"/>
</dbReference>
<dbReference type="InterPro" id="IPR050377">
    <property type="entry name" value="Radical_SAM_PqqE_MftC-like"/>
</dbReference>
<evidence type="ECO:0000256" key="1">
    <source>
        <dbReference type="ARBA" id="ARBA00022691"/>
    </source>
</evidence>
<dbReference type="InterPro" id="IPR013785">
    <property type="entry name" value="Aldolase_TIM"/>
</dbReference>
<name>A0A221C8V3_STAHY</name>
<dbReference type="GO" id="GO:0046872">
    <property type="term" value="F:metal ion binding"/>
    <property type="evidence" value="ECO:0007669"/>
    <property type="project" value="UniProtKB-KW"/>
</dbReference>
<evidence type="ECO:0000256" key="3">
    <source>
        <dbReference type="ARBA" id="ARBA00023004"/>
    </source>
</evidence>
<dbReference type="InterPro" id="IPR006638">
    <property type="entry name" value="Elp3/MiaA/NifB-like_rSAM"/>
</dbReference>
<keyword evidence="2" id="KW-0479">Metal-binding</keyword>
<proteinExistence type="predicted"/>
<dbReference type="InterPro" id="IPR058240">
    <property type="entry name" value="rSAM_sf"/>
</dbReference>